<dbReference type="NCBIfam" id="TIGR03461">
    <property type="entry name" value="pabC_Proteo"/>
    <property type="match status" value="1"/>
</dbReference>
<reference evidence="15 16" key="1">
    <citation type="submission" date="2017-02" db="EMBL/GenBank/DDBJ databases">
        <authorList>
            <person name="Peterson S.W."/>
        </authorList>
    </citation>
    <scope>NUCLEOTIDE SEQUENCE [LARGE SCALE GENOMIC DNA]</scope>
    <source>
        <strain evidence="15 16">CECT 9027</strain>
    </source>
</reference>
<dbReference type="PANTHER" id="PTHR42743:SF2">
    <property type="entry name" value="AMINODEOXYCHORISMATE LYASE"/>
    <property type="match status" value="1"/>
</dbReference>
<evidence type="ECO:0000256" key="5">
    <source>
        <dbReference type="ARBA" id="ARBA00022909"/>
    </source>
</evidence>
<protein>
    <recommendedName>
        <fullName evidence="11 12">Aminodeoxychorismate lyase</fullName>
        <ecNumber evidence="8 12">4.1.3.38</ecNumber>
    </recommendedName>
</protein>
<dbReference type="Gene3D" id="3.20.10.10">
    <property type="entry name" value="D-amino Acid Aminotransferase, subunit A, domain 2"/>
    <property type="match status" value="1"/>
</dbReference>
<dbReference type="STRING" id="1918946.VPAL9027_00399"/>
<evidence type="ECO:0000256" key="10">
    <source>
        <dbReference type="ARBA" id="ARBA00054027"/>
    </source>
</evidence>
<dbReference type="PROSITE" id="PS00770">
    <property type="entry name" value="AA_TRANSFER_CLASS_4"/>
    <property type="match status" value="1"/>
</dbReference>
<evidence type="ECO:0000256" key="13">
    <source>
        <dbReference type="RuleBase" id="RU004106"/>
    </source>
</evidence>
<dbReference type="Pfam" id="PF01063">
    <property type="entry name" value="Aminotran_4"/>
    <property type="match status" value="1"/>
</dbReference>
<evidence type="ECO:0000256" key="6">
    <source>
        <dbReference type="ARBA" id="ARBA00023239"/>
    </source>
</evidence>
<gene>
    <name evidence="15" type="primary">pabC</name>
    <name evidence="15" type="ORF">VPAL9027_00399</name>
</gene>
<dbReference type="GO" id="GO:0008153">
    <property type="term" value="P:4-aminobenzoate biosynthetic process"/>
    <property type="evidence" value="ECO:0007669"/>
    <property type="project" value="UniProtKB-UniRule"/>
</dbReference>
<dbReference type="GO" id="GO:0030170">
    <property type="term" value="F:pyridoxal phosphate binding"/>
    <property type="evidence" value="ECO:0007669"/>
    <property type="project" value="InterPro"/>
</dbReference>
<accession>A0A1R4B0M4</accession>
<dbReference type="NCBIfam" id="NF004761">
    <property type="entry name" value="PRK06092.1"/>
    <property type="match status" value="1"/>
</dbReference>
<keyword evidence="5" id="KW-0289">Folate biosynthesis</keyword>
<dbReference type="FunFam" id="3.20.10.10:FF:000002">
    <property type="entry name" value="D-alanine aminotransferase"/>
    <property type="match status" value="1"/>
</dbReference>
<dbReference type="RefSeq" id="WP_077311776.1">
    <property type="nucleotide sequence ID" value="NZ_AP024887.1"/>
</dbReference>
<evidence type="ECO:0000256" key="3">
    <source>
        <dbReference type="ARBA" id="ARBA00011738"/>
    </source>
</evidence>
<comment type="similarity">
    <text evidence="2 13">Belongs to the class-IV pyridoxal-phosphate-dependent aminotransferase family.</text>
</comment>
<proteinExistence type="inferred from homology"/>
<evidence type="ECO:0000313" key="16">
    <source>
        <dbReference type="Proteomes" id="UP000189475"/>
    </source>
</evidence>
<dbReference type="Proteomes" id="UP000189475">
    <property type="component" value="Unassembled WGS sequence"/>
</dbReference>
<dbReference type="InterPro" id="IPR001544">
    <property type="entry name" value="Aminotrans_IV"/>
</dbReference>
<evidence type="ECO:0000256" key="14">
    <source>
        <dbReference type="RuleBase" id="RU004516"/>
    </source>
</evidence>
<dbReference type="GO" id="GO:0046656">
    <property type="term" value="P:folic acid biosynthetic process"/>
    <property type="evidence" value="ECO:0007669"/>
    <property type="project" value="UniProtKB-KW"/>
</dbReference>
<dbReference type="OrthoDB" id="9805628at2"/>
<dbReference type="InterPro" id="IPR050571">
    <property type="entry name" value="Class-IV_PLP-Dep_Aminotrnsfr"/>
</dbReference>
<comment type="catalytic activity">
    <reaction evidence="9">
        <text>4-amino-4-deoxychorismate = 4-aminobenzoate + pyruvate + H(+)</text>
        <dbReference type="Rhea" id="RHEA:16201"/>
        <dbReference type="ChEBI" id="CHEBI:15361"/>
        <dbReference type="ChEBI" id="CHEBI:15378"/>
        <dbReference type="ChEBI" id="CHEBI:17836"/>
        <dbReference type="ChEBI" id="CHEBI:58406"/>
        <dbReference type="EC" id="4.1.3.38"/>
    </reaction>
</comment>
<evidence type="ECO:0000313" key="15">
    <source>
        <dbReference type="EMBL" id="SJL82470.1"/>
    </source>
</evidence>
<comment type="subunit">
    <text evidence="3">Homodimer.</text>
</comment>
<dbReference type="InterPro" id="IPR018300">
    <property type="entry name" value="Aminotrans_IV_CS"/>
</dbReference>
<keyword evidence="6 15" id="KW-0456">Lyase</keyword>
<dbReference type="PANTHER" id="PTHR42743">
    <property type="entry name" value="AMINO-ACID AMINOTRANSFERASE"/>
    <property type="match status" value="1"/>
</dbReference>
<dbReference type="EC" id="4.1.3.38" evidence="8 12"/>
<comment type="function">
    <text evidence="10">Involved in the biosynthesis of p-aminobenzoate (PABA), a precursor of tetrahydrofolate. Converts 4-amino-4-deoxychorismate into 4-aminobenzoate (PABA) and pyruvate.</text>
</comment>
<keyword evidence="4 14" id="KW-0663">Pyridoxal phosphate</keyword>
<dbReference type="Gene3D" id="3.30.470.10">
    <property type="match status" value="1"/>
</dbReference>
<evidence type="ECO:0000256" key="1">
    <source>
        <dbReference type="ARBA" id="ARBA00001933"/>
    </source>
</evidence>
<dbReference type="GO" id="GO:0008696">
    <property type="term" value="F:4-amino-4-deoxychorismate lyase activity"/>
    <property type="evidence" value="ECO:0007669"/>
    <property type="project" value="UniProtKB-UniRule"/>
</dbReference>
<dbReference type="EMBL" id="FUFT01000001">
    <property type="protein sequence ID" value="SJL82470.1"/>
    <property type="molecule type" value="Genomic_DNA"/>
</dbReference>
<sequence length="268" mass="29817">MMLINGVFADHISASDRSFQYGDGCFTTMLTRHGRIQQWQYHQERMQACLDMLGIVLADWADVESWLAQAILPDTQAGLKLHVSRGHGGRGYSAAQVSQPTVTIRAFAFPHHYTTWQSDGIALGVCQHPLGLSPLLAGHKHNNRLEQVLMKAEMDSAGHPDGLCCDINGHVIETTMANIFWVKDGTLYTPDLANSGVAGVARRRVIELTKYDELDLAIGQYSLAAIWDADEVFITNAMLGVAPVRQIQQQVYSIGSHTRRFQKRFHLC</sequence>
<evidence type="ECO:0000256" key="12">
    <source>
        <dbReference type="NCBIfam" id="TIGR03461"/>
    </source>
</evidence>
<dbReference type="InterPro" id="IPR043132">
    <property type="entry name" value="BCAT-like_C"/>
</dbReference>
<evidence type="ECO:0000256" key="7">
    <source>
        <dbReference type="ARBA" id="ARBA00035633"/>
    </source>
</evidence>
<evidence type="ECO:0000256" key="2">
    <source>
        <dbReference type="ARBA" id="ARBA00009320"/>
    </source>
</evidence>
<comment type="pathway">
    <text evidence="7">Cofactor biosynthesis; tetrahydrofolate biosynthesis; 4-aminobenzoate from chorismate: step 2/2.</text>
</comment>
<dbReference type="InterPro" id="IPR043131">
    <property type="entry name" value="BCAT-like_N"/>
</dbReference>
<dbReference type="CDD" id="cd01559">
    <property type="entry name" value="ADCL_like"/>
    <property type="match status" value="1"/>
</dbReference>
<name>A0A1R4B0M4_9VIBR</name>
<dbReference type="InterPro" id="IPR017824">
    <property type="entry name" value="Aminodeoxychorismate_lyase_IV"/>
</dbReference>
<comment type="cofactor">
    <cofactor evidence="1 14">
        <name>pyridoxal 5'-phosphate</name>
        <dbReference type="ChEBI" id="CHEBI:597326"/>
    </cofactor>
</comment>
<dbReference type="SUPFAM" id="SSF56752">
    <property type="entry name" value="D-aminoacid aminotransferase-like PLP-dependent enzymes"/>
    <property type="match status" value="1"/>
</dbReference>
<evidence type="ECO:0000256" key="11">
    <source>
        <dbReference type="ARBA" id="ARBA00069174"/>
    </source>
</evidence>
<evidence type="ECO:0000256" key="4">
    <source>
        <dbReference type="ARBA" id="ARBA00022898"/>
    </source>
</evidence>
<dbReference type="GO" id="GO:0005829">
    <property type="term" value="C:cytosol"/>
    <property type="evidence" value="ECO:0007669"/>
    <property type="project" value="TreeGrafter"/>
</dbReference>
<dbReference type="InterPro" id="IPR036038">
    <property type="entry name" value="Aminotransferase-like"/>
</dbReference>
<keyword evidence="16" id="KW-1185">Reference proteome</keyword>
<evidence type="ECO:0000256" key="8">
    <source>
        <dbReference type="ARBA" id="ARBA00035676"/>
    </source>
</evidence>
<evidence type="ECO:0000256" key="9">
    <source>
        <dbReference type="ARBA" id="ARBA00049529"/>
    </source>
</evidence>
<organism evidence="15 16">
    <name type="scientific">Vibrio palustris</name>
    <dbReference type="NCBI Taxonomy" id="1918946"/>
    <lineage>
        <taxon>Bacteria</taxon>
        <taxon>Pseudomonadati</taxon>
        <taxon>Pseudomonadota</taxon>
        <taxon>Gammaproteobacteria</taxon>
        <taxon>Vibrionales</taxon>
        <taxon>Vibrionaceae</taxon>
        <taxon>Vibrio</taxon>
    </lineage>
</organism>
<dbReference type="AlphaFoldDB" id="A0A1R4B0M4"/>